<evidence type="ECO:0000256" key="1">
    <source>
        <dbReference type="SAM" id="MobiDB-lite"/>
    </source>
</evidence>
<dbReference type="AlphaFoldDB" id="A0AAD3DSX9"/>
<feature type="compositionally biased region" description="Low complexity" evidence="1">
    <location>
        <begin position="420"/>
        <end position="446"/>
    </location>
</feature>
<gene>
    <name evidence="2" type="ORF">Agub_g8016</name>
</gene>
<dbReference type="Proteomes" id="UP001054857">
    <property type="component" value="Unassembled WGS sequence"/>
</dbReference>
<feature type="non-terminal residue" evidence="2">
    <location>
        <position position="669"/>
    </location>
</feature>
<feature type="non-terminal residue" evidence="2">
    <location>
        <position position="1"/>
    </location>
</feature>
<reference evidence="2 3" key="1">
    <citation type="journal article" date="2021" name="Sci. Rep.">
        <title>Genome sequencing of the multicellular alga Astrephomene provides insights into convergent evolution of germ-soma differentiation.</title>
        <authorList>
            <person name="Yamashita S."/>
            <person name="Yamamoto K."/>
            <person name="Matsuzaki R."/>
            <person name="Suzuki S."/>
            <person name="Yamaguchi H."/>
            <person name="Hirooka S."/>
            <person name="Minakuchi Y."/>
            <person name="Miyagishima S."/>
            <person name="Kawachi M."/>
            <person name="Toyoda A."/>
            <person name="Nozaki H."/>
        </authorList>
    </citation>
    <scope>NUCLEOTIDE SEQUENCE [LARGE SCALE GENOMIC DNA]</scope>
    <source>
        <strain evidence="2 3">NIES-4017</strain>
    </source>
</reference>
<proteinExistence type="predicted"/>
<protein>
    <submittedName>
        <fullName evidence="2">Uncharacterized protein</fullName>
    </submittedName>
</protein>
<feature type="region of interest" description="Disordered" evidence="1">
    <location>
        <begin position="351"/>
        <end position="470"/>
    </location>
</feature>
<evidence type="ECO:0000313" key="2">
    <source>
        <dbReference type="EMBL" id="GFR46442.1"/>
    </source>
</evidence>
<feature type="compositionally biased region" description="Low complexity" evidence="1">
    <location>
        <begin position="385"/>
        <end position="412"/>
    </location>
</feature>
<feature type="region of interest" description="Disordered" evidence="1">
    <location>
        <begin position="620"/>
        <end position="669"/>
    </location>
</feature>
<sequence length="669" mass="67342">LVVKDAGKAGEKVCFYAADTLSGDDVRHGFRSLGPPSAVRRLVADVDTALGAAAAAAAKTAAYLPSSSSSYPSITETTQSSLATTTAQAAERAAAARAAAVAAAAKASSRPELFLSSTWPLAVDAVRIAYEYDICGAQYGSAGAVQDSNGGNRDSSGGSAAGGGSVSCISSDAGGSSVSGMGSGSGSGAVMTDGNGLICARLASMIPNISQGMPMQHPLSLLAPEMLPASPPVLPDHLAQATTPLVPALRRDQEVDRGVLGPENTHCEAPEAPHGISQPVPAAAPAPAPAAAVSEPAVVVQLRVYDPRVGAVIKGTFTPVVSGLPPGAWLLVRASQVKAPSWSRVAALMGRTAPNGPANQPPPTQALPSPPLAATTAVSGPHPAPLAHLAPLSQPLQPTHAPAPAAAPTAAAGRSSQQHPAPFTSPSSAASLPQLVVVQPPTTTTNPQPPIQIPPPPPPPPPSKRPGCSLKQQQQLLLSRLLLPQRRMQPGAALASSSATAAAAAAAAAAATVTQGTAAVTAAAAAAGVTSPAAVTPAWLEVVRKLPSRVGSVARLNGPLLLLLTACCVNARTLYDILEEEIRRILIVQRGEDLTTALEMARRNGDIALESVLTAELSYGSSGSDVDGHTNVLHDPNGSRKDPRPDHNVSGSGSPSGSPRTSAVGFWLR</sequence>
<feature type="compositionally biased region" description="Pro residues" evidence="1">
    <location>
        <begin position="447"/>
        <end position="464"/>
    </location>
</feature>
<dbReference type="EMBL" id="BMAR01000014">
    <property type="protein sequence ID" value="GFR46442.1"/>
    <property type="molecule type" value="Genomic_DNA"/>
</dbReference>
<accession>A0AAD3DSX9</accession>
<feature type="compositionally biased region" description="Low complexity" evidence="1">
    <location>
        <begin position="650"/>
        <end position="659"/>
    </location>
</feature>
<name>A0AAD3DSX9_9CHLO</name>
<feature type="compositionally biased region" description="Basic and acidic residues" evidence="1">
    <location>
        <begin position="637"/>
        <end position="647"/>
    </location>
</feature>
<keyword evidence="3" id="KW-1185">Reference proteome</keyword>
<evidence type="ECO:0000313" key="3">
    <source>
        <dbReference type="Proteomes" id="UP001054857"/>
    </source>
</evidence>
<comment type="caution">
    <text evidence="2">The sequence shown here is derived from an EMBL/GenBank/DDBJ whole genome shotgun (WGS) entry which is preliminary data.</text>
</comment>
<organism evidence="2 3">
    <name type="scientific">Astrephomene gubernaculifera</name>
    <dbReference type="NCBI Taxonomy" id="47775"/>
    <lineage>
        <taxon>Eukaryota</taxon>
        <taxon>Viridiplantae</taxon>
        <taxon>Chlorophyta</taxon>
        <taxon>core chlorophytes</taxon>
        <taxon>Chlorophyceae</taxon>
        <taxon>CS clade</taxon>
        <taxon>Chlamydomonadales</taxon>
        <taxon>Astrephomenaceae</taxon>
        <taxon>Astrephomene</taxon>
    </lineage>
</organism>
<feature type="compositionally biased region" description="Pro residues" evidence="1">
    <location>
        <begin position="359"/>
        <end position="371"/>
    </location>
</feature>